<evidence type="ECO:0000313" key="7">
    <source>
        <dbReference type="EMBL" id="SMC45489.1"/>
    </source>
</evidence>
<evidence type="ECO:0000256" key="5">
    <source>
        <dbReference type="SAM" id="SignalP"/>
    </source>
</evidence>
<dbReference type="GO" id="GO:0016209">
    <property type="term" value="F:antioxidant activity"/>
    <property type="evidence" value="ECO:0007669"/>
    <property type="project" value="InterPro"/>
</dbReference>
<dbReference type="InterPro" id="IPR050553">
    <property type="entry name" value="Thioredoxin_ResA/DsbE_sf"/>
</dbReference>
<dbReference type="GO" id="GO:0016491">
    <property type="term" value="F:oxidoreductase activity"/>
    <property type="evidence" value="ECO:0007669"/>
    <property type="project" value="InterPro"/>
</dbReference>
<feature type="domain" description="Thioredoxin" evidence="6">
    <location>
        <begin position="224"/>
        <end position="363"/>
    </location>
</feature>
<dbReference type="RefSeq" id="WP_084236872.1">
    <property type="nucleotide sequence ID" value="NZ_FWXT01000001.1"/>
</dbReference>
<comment type="subcellular location">
    <subcellularLocation>
        <location evidence="1">Cell envelope</location>
    </subcellularLocation>
</comment>
<dbReference type="Proteomes" id="UP000192756">
    <property type="component" value="Unassembled WGS sequence"/>
</dbReference>
<dbReference type="EMBL" id="FWXT01000001">
    <property type="protein sequence ID" value="SMC45489.1"/>
    <property type="molecule type" value="Genomic_DNA"/>
</dbReference>
<dbReference type="AlphaFoldDB" id="A0A1W1ZAP5"/>
<gene>
    <name evidence="7" type="ORF">SAMN04488524_0542</name>
</gene>
<evidence type="ECO:0000313" key="8">
    <source>
        <dbReference type="Proteomes" id="UP000192756"/>
    </source>
</evidence>
<evidence type="ECO:0000256" key="2">
    <source>
        <dbReference type="ARBA" id="ARBA00022748"/>
    </source>
</evidence>
<evidence type="ECO:0000256" key="3">
    <source>
        <dbReference type="ARBA" id="ARBA00023157"/>
    </source>
</evidence>
<protein>
    <submittedName>
        <fullName evidence="7">Peroxiredoxin</fullName>
    </submittedName>
</protein>
<dbReference type="InterPro" id="IPR013766">
    <property type="entry name" value="Thioredoxin_domain"/>
</dbReference>
<keyword evidence="5" id="KW-0732">Signal</keyword>
<feature type="chain" id="PRO_5012596721" evidence="5">
    <location>
        <begin position="21"/>
        <end position="363"/>
    </location>
</feature>
<keyword evidence="8" id="KW-1185">Reference proteome</keyword>
<dbReference type="GO" id="GO:0017004">
    <property type="term" value="P:cytochrome complex assembly"/>
    <property type="evidence" value="ECO:0007669"/>
    <property type="project" value="UniProtKB-KW"/>
</dbReference>
<keyword evidence="4" id="KW-0676">Redox-active center</keyword>
<evidence type="ECO:0000256" key="1">
    <source>
        <dbReference type="ARBA" id="ARBA00004196"/>
    </source>
</evidence>
<dbReference type="InterPro" id="IPR025380">
    <property type="entry name" value="DUF4369"/>
</dbReference>
<dbReference type="Pfam" id="PF00578">
    <property type="entry name" value="AhpC-TSA"/>
    <property type="match status" value="1"/>
</dbReference>
<dbReference type="InterPro" id="IPR036249">
    <property type="entry name" value="Thioredoxin-like_sf"/>
</dbReference>
<proteinExistence type="predicted"/>
<dbReference type="OrthoDB" id="750178at2"/>
<sequence>MNIKNILTMLLLLPAGMCMAQDKFEISGNLPGLGSDKKVILSYVNSEGKNVKDSAIVKNGKFSLSGTTAFGNRADLSIARSYQTFYLEKGKYKVVGTDNLSKASITGTQAQADYLVYDRMVGIPHRQYKELVNPYMKARSAKDTAKMNELANQIKPIMARIEAALDSFIFSHPDSYVALDAINDNKTMVIDPATFGKYYDPLSKRVLASHTGQKLTAKYEKAKQLAVGKAVDFTQPDDKGNEFKLSSLRGKYVLVDFWASWCSPCRAENPHLLKAYKELKDKGFEIVGISLDETKAAWLNAVKQDGMPWIQVSDLKGFKTDIAVKYGISAIPQNFLINPEGVIVAKNLRGENVNEQIAKFIKH</sequence>
<dbReference type="PANTHER" id="PTHR42852">
    <property type="entry name" value="THIOL:DISULFIDE INTERCHANGE PROTEIN DSBE"/>
    <property type="match status" value="1"/>
</dbReference>
<dbReference type="STRING" id="151894.SAMN04488524_0542"/>
<dbReference type="GO" id="GO:0030313">
    <property type="term" value="C:cell envelope"/>
    <property type="evidence" value="ECO:0007669"/>
    <property type="project" value="UniProtKB-SubCell"/>
</dbReference>
<reference evidence="8" key="1">
    <citation type="submission" date="2017-04" db="EMBL/GenBank/DDBJ databases">
        <authorList>
            <person name="Varghese N."/>
            <person name="Submissions S."/>
        </authorList>
    </citation>
    <scope>NUCLEOTIDE SEQUENCE [LARGE SCALE GENOMIC DNA]</scope>
    <source>
        <strain evidence="8">DSM 12126</strain>
    </source>
</reference>
<feature type="signal peptide" evidence="5">
    <location>
        <begin position="1"/>
        <end position="20"/>
    </location>
</feature>
<dbReference type="PROSITE" id="PS51352">
    <property type="entry name" value="THIOREDOXIN_2"/>
    <property type="match status" value="1"/>
</dbReference>
<dbReference type="Pfam" id="PF14289">
    <property type="entry name" value="DUF4369"/>
    <property type="match status" value="1"/>
</dbReference>
<evidence type="ECO:0000256" key="4">
    <source>
        <dbReference type="ARBA" id="ARBA00023284"/>
    </source>
</evidence>
<accession>A0A1W1ZAP5</accession>
<dbReference type="InterPro" id="IPR000866">
    <property type="entry name" value="AhpC/TSA"/>
</dbReference>
<organism evidence="7 8">
    <name type="scientific">Pedobacter africanus</name>
    <dbReference type="NCBI Taxonomy" id="151894"/>
    <lineage>
        <taxon>Bacteria</taxon>
        <taxon>Pseudomonadati</taxon>
        <taxon>Bacteroidota</taxon>
        <taxon>Sphingobacteriia</taxon>
        <taxon>Sphingobacteriales</taxon>
        <taxon>Sphingobacteriaceae</taxon>
        <taxon>Pedobacter</taxon>
    </lineage>
</organism>
<keyword evidence="2" id="KW-0201">Cytochrome c-type biogenesis</keyword>
<evidence type="ECO:0000259" key="6">
    <source>
        <dbReference type="PROSITE" id="PS51352"/>
    </source>
</evidence>
<dbReference type="SUPFAM" id="SSF52833">
    <property type="entry name" value="Thioredoxin-like"/>
    <property type="match status" value="1"/>
</dbReference>
<dbReference type="Gene3D" id="3.40.30.10">
    <property type="entry name" value="Glutaredoxin"/>
    <property type="match status" value="1"/>
</dbReference>
<dbReference type="CDD" id="cd02966">
    <property type="entry name" value="TlpA_like_family"/>
    <property type="match status" value="1"/>
</dbReference>
<keyword evidence="3" id="KW-1015">Disulfide bond</keyword>
<dbReference type="PANTHER" id="PTHR42852:SF6">
    <property type="entry name" value="THIOL:DISULFIDE INTERCHANGE PROTEIN DSBE"/>
    <property type="match status" value="1"/>
</dbReference>
<name>A0A1W1ZAP5_9SPHI</name>